<proteinExistence type="predicted"/>
<evidence type="ECO:0000313" key="2">
    <source>
        <dbReference type="EMBL" id="CAA9561887.1"/>
    </source>
</evidence>
<gene>
    <name evidence="2" type="ORF">AVDCRST_MAG59-2658</name>
</gene>
<feature type="region of interest" description="Disordered" evidence="1">
    <location>
        <begin position="1"/>
        <end position="57"/>
    </location>
</feature>
<feature type="compositionally biased region" description="Basic residues" evidence="1">
    <location>
        <begin position="24"/>
        <end position="51"/>
    </location>
</feature>
<name>A0A6J4UWH9_9BACT</name>
<feature type="non-terminal residue" evidence="2">
    <location>
        <position position="57"/>
    </location>
</feature>
<feature type="non-terminal residue" evidence="2">
    <location>
        <position position="1"/>
    </location>
</feature>
<dbReference type="EMBL" id="CADCWF010000167">
    <property type="protein sequence ID" value="CAA9561887.1"/>
    <property type="molecule type" value="Genomic_DNA"/>
</dbReference>
<feature type="compositionally biased region" description="Gly residues" evidence="1">
    <location>
        <begin position="1"/>
        <end position="10"/>
    </location>
</feature>
<protein>
    <submittedName>
        <fullName evidence="2">Uncharacterized protein</fullName>
    </submittedName>
</protein>
<reference evidence="2" key="1">
    <citation type="submission" date="2020-02" db="EMBL/GenBank/DDBJ databases">
        <authorList>
            <person name="Meier V. D."/>
        </authorList>
    </citation>
    <scope>NUCLEOTIDE SEQUENCE</scope>
    <source>
        <strain evidence="2">AVDCRST_MAG59</strain>
    </source>
</reference>
<sequence>AGGAGAGGPGPLQRRDRRGPLRQPPHRHHPRHPRLRQARRRLAGRGRRPRPARGAGL</sequence>
<accession>A0A6J4UWH9</accession>
<evidence type="ECO:0000256" key="1">
    <source>
        <dbReference type="SAM" id="MobiDB-lite"/>
    </source>
</evidence>
<organism evidence="2">
    <name type="scientific">uncultured Thermomicrobiales bacterium</name>
    <dbReference type="NCBI Taxonomy" id="1645740"/>
    <lineage>
        <taxon>Bacteria</taxon>
        <taxon>Pseudomonadati</taxon>
        <taxon>Thermomicrobiota</taxon>
        <taxon>Thermomicrobia</taxon>
        <taxon>Thermomicrobiales</taxon>
        <taxon>environmental samples</taxon>
    </lineage>
</organism>
<dbReference type="AlphaFoldDB" id="A0A6J4UWH9"/>